<reference evidence="1" key="1">
    <citation type="submission" date="2022-12" db="EMBL/GenBank/DDBJ databases">
        <title>Reference genome sequencing for broad-spectrum identification of bacterial and archaeal isolates by mass spectrometry.</title>
        <authorList>
            <person name="Sekiguchi Y."/>
            <person name="Tourlousse D.M."/>
        </authorList>
    </citation>
    <scope>NUCLEOTIDE SEQUENCE</scope>
    <source>
        <strain evidence="1">H2</strain>
    </source>
</reference>
<keyword evidence="2" id="KW-1185">Reference proteome</keyword>
<protein>
    <submittedName>
        <fullName evidence="1">Antitoxin HicB</fullName>
    </submittedName>
</protein>
<proteinExistence type="predicted"/>
<dbReference type="SUPFAM" id="SSF143100">
    <property type="entry name" value="TTHA1013/TTHA0281-like"/>
    <property type="match status" value="1"/>
</dbReference>
<dbReference type="GO" id="GO:0006355">
    <property type="term" value="P:regulation of DNA-templated transcription"/>
    <property type="evidence" value="ECO:0007669"/>
    <property type="project" value="InterPro"/>
</dbReference>
<name>A0A9W6FZ00_9BACT</name>
<gene>
    <name evidence="1" type="ORF">GHYDROH2_09920</name>
</gene>
<dbReference type="InterPro" id="IPR035069">
    <property type="entry name" value="TTHA1013/TTHA0281-like"/>
</dbReference>
<evidence type="ECO:0000313" key="2">
    <source>
        <dbReference type="Proteomes" id="UP001144352"/>
    </source>
</evidence>
<dbReference type="SUPFAM" id="SSF47598">
    <property type="entry name" value="Ribbon-helix-helix"/>
    <property type="match status" value="1"/>
</dbReference>
<dbReference type="EMBL" id="BSDS01000001">
    <property type="protein sequence ID" value="GLI37491.1"/>
    <property type="molecule type" value="Genomic_DNA"/>
</dbReference>
<dbReference type="Pfam" id="PF05534">
    <property type="entry name" value="HicB"/>
    <property type="match status" value="1"/>
</dbReference>
<dbReference type="RefSeq" id="WP_214186854.1">
    <property type="nucleotide sequence ID" value="NZ_BSDS01000001.1"/>
</dbReference>
<dbReference type="InterPro" id="IPR010985">
    <property type="entry name" value="Ribbon_hlx_hlx"/>
</dbReference>
<evidence type="ECO:0000313" key="1">
    <source>
        <dbReference type="EMBL" id="GLI37491.1"/>
    </source>
</evidence>
<accession>A0A9W6FZ00</accession>
<sequence>MSTMTYKGYAARIEYSEEDGCFIGRIAGIRDVIGFHAECVKELREAFQEAVDDYLATCEKLGRAPQRPYSGKLMLRVPPEVHARAAMMAEAHGMSLNQWATDVLSKVS</sequence>
<dbReference type="AlphaFoldDB" id="A0A9W6FZ00"/>
<dbReference type="Proteomes" id="UP001144352">
    <property type="component" value="Unassembled WGS sequence"/>
</dbReference>
<organism evidence="1 2">
    <name type="scientific">Geobacter hydrogenophilus</name>
    <dbReference type="NCBI Taxonomy" id="40983"/>
    <lineage>
        <taxon>Bacteria</taxon>
        <taxon>Pseudomonadati</taxon>
        <taxon>Thermodesulfobacteriota</taxon>
        <taxon>Desulfuromonadia</taxon>
        <taxon>Geobacterales</taxon>
        <taxon>Geobacteraceae</taxon>
        <taxon>Geobacter</taxon>
    </lineage>
</organism>
<dbReference type="InterPro" id="IPR008651">
    <property type="entry name" value="Uncharacterised_HicB"/>
</dbReference>
<comment type="caution">
    <text evidence="1">The sequence shown here is derived from an EMBL/GenBank/DDBJ whole genome shotgun (WGS) entry which is preliminary data.</text>
</comment>